<comment type="caution">
    <text evidence="1">The sequence shown here is derived from an EMBL/GenBank/DDBJ whole genome shotgun (WGS) entry which is preliminary data.</text>
</comment>
<proteinExistence type="predicted"/>
<gene>
    <name evidence="1" type="ORF">J437_LFUL013897</name>
</gene>
<dbReference type="PANTHER" id="PTHR45913">
    <property type="entry name" value="EPM2A-INTERACTING PROTEIN 1"/>
    <property type="match status" value="1"/>
</dbReference>
<sequence>MWPSIAERLRIPVTFSTYLCEAAFSRMKYLKNKYQTRLVDSNLELGIRLMVSSKSPDFASLSANMQEQGSH</sequence>
<evidence type="ECO:0008006" key="3">
    <source>
        <dbReference type="Google" id="ProtNLM"/>
    </source>
</evidence>
<dbReference type="OrthoDB" id="1101576at2759"/>
<reference evidence="1" key="1">
    <citation type="submission" date="2013-04" db="EMBL/GenBank/DDBJ databases">
        <authorList>
            <person name="Qu J."/>
            <person name="Murali S.C."/>
            <person name="Bandaranaike D."/>
            <person name="Bellair M."/>
            <person name="Blankenburg K."/>
            <person name="Chao H."/>
            <person name="Dinh H."/>
            <person name="Doddapaneni H."/>
            <person name="Downs B."/>
            <person name="Dugan-Rocha S."/>
            <person name="Elkadiri S."/>
            <person name="Gnanaolivu R.D."/>
            <person name="Hernandez B."/>
            <person name="Javaid M."/>
            <person name="Jayaseelan J.C."/>
            <person name="Lee S."/>
            <person name="Li M."/>
            <person name="Ming W."/>
            <person name="Munidasa M."/>
            <person name="Muniz J."/>
            <person name="Nguyen L."/>
            <person name="Ongeri F."/>
            <person name="Osuji N."/>
            <person name="Pu L.-L."/>
            <person name="Puazo M."/>
            <person name="Qu C."/>
            <person name="Quiroz J."/>
            <person name="Raj R."/>
            <person name="Weissenberger G."/>
            <person name="Xin Y."/>
            <person name="Zou X."/>
            <person name="Han Y."/>
            <person name="Richards S."/>
            <person name="Worley K."/>
            <person name="Muzny D."/>
            <person name="Gibbs R."/>
        </authorList>
    </citation>
    <scope>NUCLEOTIDE SEQUENCE</scope>
    <source>
        <strain evidence="1">Sampled in the wild</strain>
    </source>
</reference>
<name>A0A8K0PDU5_LADFU</name>
<dbReference type="Proteomes" id="UP000792457">
    <property type="component" value="Unassembled WGS sequence"/>
</dbReference>
<dbReference type="PANTHER" id="PTHR45913:SF21">
    <property type="entry name" value="DUF4371 DOMAIN-CONTAINING PROTEIN"/>
    <property type="match status" value="1"/>
</dbReference>
<evidence type="ECO:0000313" key="2">
    <source>
        <dbReference type="Proteomes" id="UP000792457"/>
    </source>
</evidence>
<reference evidence="1" key="2">
    <citation type="submission" date="2017-10" db="EMBL/GenBank/DDBJ databases">
        <title>Ladona fulva Genome sequencing and assembly.</title>
        <authorList>
            <person name="Murali S."/>
            <person name="Richards S."/>
            <person name="Bandaranaike D."/>
            <person name="Bellair M."/>
            <person name="Blankenburg K."/>
            <person name="Chao H."/>
            <person name="Dinh H."/>
            <person name="Doddapaneni H."/>
            <person name="Dugan-Rocha S."/>
            <person name="Elkadiri S."/>
            <person name="Gnanaolivu R."/>
            <person name="Hernandez B."/>
            <person name="Skinner E."/>
            <person name="Javaid M."/>
            <person name="Lee S."/>
            <person name="Li M."/>
            <person name="Ming W."/>
            <person name="Munidasa M."/>
            <person name="Muniz J."/>
            <person name="Nguyen L."/>
            <person name="Hughes D."/>
            <person name="Osuji N."/>
            <person name="Pu L.-L."/>
            <person name="Puazo M."/>
            <person name="Qu C."/>
            <person name="Quiroz J."/>
            <person name="Raj R."/>
            <person name="Weissenberger G."/>
            <person name="Xin Y."/>
            <person name="Zou X."/>
            <person name="Han Y."/>
            <person name="Worley K."/>
            <person name="Muzny D."/>
            <person name="Gibbs R."/>
        </authorList>
    </citation>
    <scope>NUCLEOTIDE SEQUENCE</scope>
    <source>
        <strain evidence="1">Sampled in the wild</strain>
    </source>
</reference>
<organism evidence="1 2">
    <name type="scientific">Ladona fulva</name>
    <name type="common">Scarce chaser dragonfly</name>
    <name type="synonym">Libellula fulva</name>
    <dbReference type="NCBI Taxonomy" id="123851"/>
    <lineage>
        <taxon>Eukaryota</taxon>
        <taxon>Metazoa</taxon>
        <taxon>Ecdysozoa</taxon>
        <taxon>Arthropoda</taxon>
        <taxon>Hexapoda</taxon>
        <taxon>Insecta</taxon>
        <taxon>Pterygota</taxon>
        <taxon>Palaeoptera</taxon>
        <taxon>Odonata</taxon>
        <taxon>Epiprocta</taxon>
        <taxon>Anisoptera</taxon>
        <taxon>Libelluloidea</taxon>
        <taxon>Libellulidae</taxon>
        <taxon>Ladona</taxon>
    </lineage>
</organism>
<dbReference type="EMBL" id="KZ309798">
    <property type="protein sequence ID" value="KAG8239674.1"/>
    <property type="molecule type" value="Genomic_DNA"/>
</dbReference>
<protein>
    <recommendedName>
        <fullName evidence="3">HAT C-terminal dimerisation domain-containing protein</fullName>
    </recommendedName>
</protein>
<dbReference type="AlphaFoldDB" id="A0A8K0PDU5"/>
<accession>A0A8K0PDU5</accession>
<keyword evidence="2" id="KW-1185">Reference proteome</keyword>
<evidence type="ECO:0000313" key="1">
    <source>
        <dbReference type="EMBL" id="KAG8239674.1"/>
    </source>
</evidence>